<dbReference type="RefSeq" id="WP_264507515.1">
    <property type="nucleotide sequence ID" value="NZ_JAPDFL010000001.1"/>
</dbReference>
<keyword evidence="2" id="KW-0731">Sigma factor</keyword>
<sequence>MTENHHFLVQQVGKGDKEALAALYRAYERPVYKFIVSRLNDPHEASDILHEVFMDIWRVAASFEGEAKCEPGYSELRTARSSTCTASGRASP</sequence>
<evidence type="ECO:0000259" key="4">
    <source>
        <dbReference type="Pfam" id="PF04542"/>
    </source>
</evidence>
<dbReference type="Proteomes" id="UP001208938">
    <property type="component" value="Unassembled WGS sequence"/>
</dbReference>
<dbReference type="InterPro" id="IPR007627">
    <property type="entry name" value="RNA_pol_sigma70_r2"/>
</dbReference>
<dbReference type="SUPFAM" id="SSF88946">
    <property type="entry name" value="Sigma2 domain of RNA polymerase sigma factors"/>
    <property type="match status" value="1"/>
</dbReference>
<reference evidence="5 6" key="1">
    <citation type="submission" date="2022-10" db="EMBL/GenBank/DDBJ databases">
        <title>Pararhodobacter sp. nov., isolated from marine algae.</title>
        <authorList>
            <person name="Choi B.J."/>
            <person name="Kim J.M."/>
            <person name="Lee J.K."/>
            <person name="Choi D.G."/>
            <person name="Jeon C.O."/>
        </authorList>
    </citation>
    <scope>NUCLEOTIDE SEQUENCE [LARGE SCALE GENOMIC DNA]</scope>
    <source>
        <strain evidence="5 6">ZQ420</strain>
    </source>
</reference>
<proteinExistence type="predicted"/>
<dbReference type="PANTHER" id="PTHR43133">
    <property type="entry name" value="RNA POLYMERASE ECF-TYPE SIGMA FACTO"/>
    <property type="match status" value="1"/>
</dbReference>
<evidence type="ECO:0000256" key="1">
    <source>
        <dbReference type="ARBA" id="ARBA00023015"/>
    </source>
</evidence>
<evidence type="ECO:0000256" key="2">
    <source>
        <dbReference type="ARBA" id="ARBA00023082"/>
    </source>
</evidence>
<evidence type="ECO:0000313" key="5">
    <source>
        <dbReference type="EMBL" id="MCW1934743.1"/>
    </source>
</evidence>
<evidence type="ECO:0000313" key="6">
    <source>
        <dbReference type="Proteomes" id="UP001208938"/>
    </source>
</evidence>
<keyword evidence="1" id="KW-0805">Transcription regulation</keyword>
<evidence type="ECO:0000256" key="3">
    <source>
        <dbReference type="ARBA" id="ARBA00023163"/>
    </source>
</evidence>
<keyword evidence="3" id="KW-0804">Transcription</keyword>
<dbReference type="Pfam" id="PF04542">
    <property type="entry name" value="Sigma70_r2"/>
    <property type="match status" value="1"/>
</dbReference>
<feature type="domain" description="RNA polymerase sigma-70 region 2" evidence="4">
    <location>
        <begin position="23"/>
        <end position="65"/>
    </location>
</feature>
<name>A0ABT3H4P5_9RHOB</name>
<dbReference type="EMBL" id="JAPDFL010000001">
    <property type="protein sequence ID" value="MCW1934743.1"/>
    <property type="molecule type" value="Genomic_DNA"/>
</dbReference>
<dbReference type="Gene3D" id="1.10.1740.10">
    <property type="match status" value="1"/>
</dbReference>
<dbReference type="InterPro" id="IPR013325">
    <property type="entry name" value="RNA_pol_sigma_r2"/>
</dbReference>
<dbReference type="InterPro" id="IPR039425">
    <property type="entry name" value="RNA_pol_sigma-70-like"/>
</dbReference>
<organism evidence="5 6">
    <name type="scientific">Pararhodobacter zhoushanensis</name>
    <dbReference type="NCBI Taxonomy" id="2479545"/>
    <lineage>
        <taxon>Bacteria</taxon>
        <taxon>Pseudomonadati</taxon>
        <taxon>Pseudomonadota</taxon>
        <taxon>Alphaproteobacteria</taxon>
        <taxon>Rhodobacterales</taxon>
        <taxon>Paracoccaceae</taxon>
        <taxon>Pararhodobacter</taxon>
    </lineage>
</organism>
<accession>A0ABT3H4P5</accession>
<comment type="caution">
    <text evidence="5">The sequence shown here is derived from an EMBL/GenBank/DDBJ whole genome shotgun (WGS) entry which is preliminary data.</text>
</comment>
<protein>
    <recommendedName>
        <fullName evidence="4">RNA polymerase sigma-70 region 2 domain-containing protein</fullName>
    </recommendedName>
</protein>
<keyword evidence="6" id="KW-1185">Reference proteome</keyword>
<gene>
    <name evidence="5" type="ORF">OKW52_21450</name>
</gene>
<dbReference type="PANTHER" id="PTHR43133:SF62">
    <property type="entry name" value="RNA POLYMERASE SIGMA FACTOR SIGZ"/>
    <property type="match status" value="1"/>
</dbReference>